<evidence type="ECO:0000313" key="3">
    <source>
        <dbReference type="Proteomes" id="UP000091918"/>
    </source>
</evidence>
<dbReference type="STRING" id="1658172.A0A1B7NMQ4"/>
<accession>A0A1B7NMQ4</accession>
<evidence type="ECO:0000313" key="2">
    <source>
        <dbReference type="EMBL" id="OAX78085.1"/>
    </source>
</evidence>
<comment type="caution">
    <text evidence="2">The sequence shown here is derived from an EMBL/GenBank/DDBJ whole genome shotgun (WGS) entry which is preliminary data.</text>
</comment>
<keyword evidence="3" id="KW-1185">Reference proteome</keyword>
<dbReference type="AlphaFoldDB" id="A0A1B7NMQ4"/>
<dbReference type="EMBL" id="LGUA01001761">
    <property type="protein sequence ID" value="OAX78085.1"/>
    <property type="molecule type" value="Genomic_DNA"/>
</dbReference>
<feature type="non-terminal residue" evidence="2">
    <location>
        <position position="213"/>
    </location>
</feature>
<feature type="compositionally biased region" description="Low complexity" evidence="1">
    <location>
        <begin position="188"/>
        <end position="204"/>
    </location>
</feature>
<dbReference type="Proteomes" id="UP000091918">
    <property type="component" value="Unassembled WGS sequence"/>
</dbReference>
<reference evidence="2 3" key="1">
    <citation type="submission" date="2015-07" db="EMBL/GenBank/DDBJ databases">
        <title>Emmonsia species relationships and genome sequence.</title>
        <authorList>
            <person name="Cuomo C.A."/>
            <person name="Schwartz I.S."/>
            <person name="Kenyon C."/>
            <person name="de Hoog G.S."/>
            <person name="Govender N.P."/>
            <person name="Botha A."/>
            <person name="Moreno L."/>
            <person name="de Vries M."/>
            <person name="Munoz J.F."/>
            <person name="Stielow J.B."/>
        </authorList>
    </citation>
    <scope>NUCLEOTIDE SEQUENCE [LARGE SCALE GENOMIC DNA]</scope>
    <source>
        <strain evidence="2 3">CBS 136260</strain>
    </source>
</reference>
<feature type="region of interest" description="Disordered" evidence="1">
    <location>
        <begin position="151"/>
        <end position="213"/>
    </location>
</feature>
<organism evidence="2 3">
    <name type="scientific">Emergomyces africanus</name>
    <dbReference type="NCBI Taxonomy" id="1955775"/>
    <lineage>
        <taxon>Eukaryota</taxon>
        <taxon>Fungi</taxon>
        <taxon>Dikarya</taxon>
        <taxon>Ascomycota</taxon>
        <taxon>Pezizomycotina</taxon>
        <taxon>Eurotiomycetes</taxon>
        <taxon>Eurotiomycetidae</taxon>
        <taxon>Onygenales</taxon>
        <taxon>Ajellomycetaceae</taxon>
        <taxon>Emergomyces</taxon>
    </lineage>
</organism>
<protein>
    <submittedName>
        <fullName evidence="2">Uncharacterized protein</fullName>
    </submittedName>
</protein>
<feature type="compositionally biased region" description="Low complexity" evidence="1">
    <location>
        <begin position="26"/>
        <end position="36"/>
    </location>
</feature>
<sequence length="213" mass="22447">MSLNKIEVLPTSSSHLTPGWAYVPDGRYGSSTSAGRAAGGRKRAVRELGGSGRAEISSSRQNTAILRHLAELDRENHKDTHIPIPTKQKAAVAKDKSRGKTTSNVRRILMSQKTFKNYLDDEEAALSQVQAHGIAGTQSSAAITASAAAAARSAALKSNKLNTSRASSQPATPNRAKTSTTYQLSDPHSAASSHGSTSTSTSASQKPQPKQQL</sequence>
<evidence type="ECO:0000256" key="1">
    <source>
        <dbReference type="SAM" id="MobiDB-lite"/>
    </source>
</evidence>
<feature type="region of interest" description="Disordered" evidence="1">
    <location>
        <begin position="1"/>
        <end position="52"/>
    </location>
</feature>
<proteinExistence type="predicted"/>
<name>A0A1B7NMQ4_9EURO</name>
<dbReference type="OrthoDB" id="74807at2759"/>
<feature type="region of interest" description="Disordered" evidence="1">
    <location>
        <begin position="79"/>
        <end position="104"/>
    </location>
</feature>
<gene>
    <name evidence="2" type="ORF">ACJ72_07611</name>
</gene>
<feature type="compositionally biased region" description="Polar residues" evidence="1">
    <location>
        <begin position="159"/>
        <end position="186"/>
    </location>
</feature>